<keyword evidence="1" id="KW-1133">Transmembrane helix</keyword>
<sequence>TPLIHTISIFQQKARFSFRIGMASDSLVPSTCLPEAVGRAGAVGWHQRVDRDEGVVSARCYRRSECPDFFFYFTLALLFFSTGQTFFTRAPHAVIPDTLGWIWLLEGQAHTAHNRHHRAVTITQALSLKPLGSSASYACACARAFRGCDPLNPSPRLKTEVKETWRL</sequence>
<evidence type="ECO:0000313" key="3">
    <source>
        <dbReference type="Proteomes" id="UP001451303"/>
    </source>
</evidence>
<feature type="transmembrane region" description="Helical" evidence="1">
    <location>
        <begin position="69"/>
        <end position="87"/>
    </location>
</feature>
<organism evidence="2 3">
    <name type="scientific">Neurospora intermedia</name>
    <dbReference type="NCBI Taxonomy" id="5142"/>
    <lineage>
        <taxon>Eukaryota</taxon>
        <taxon>Fungi</taxon>
        <taxon>Dikarya</taxon>
        <taxon>Ascomycota</taxon>
        <taxon>Pezizomycotina</taxon>
        <taxon>Sordariomycetes</taxon>
        <taxon>Sordariomycetidae</taxon>
        <taxon>Sordariales</taxon>
        <taxon>Sordariaceae</taxon>
        <taxon>Neurospora</taxon>
    </lineage>
</organism>
<keyword evidence="1" id="KW-0472">Membrane</keyword>
<dbReference type="EMBL" id="JAVLET010000006">
    <property type="protein sequence ID" value="KAL0469137.1"/>
    <property type="molecule type" value="Genomic_DNA"/>
</dbReference>
<evidence type="ECO:0000256" key="1">
    <source>
        <dbReference type="SAM" id="Phobius"/>
    </source>
</evidence>
<evidence type="ECO:0000313" key="2">
    <source>
        <dbReference type="EMBL" id="KAL0469137.1"/>
    </source>
</evidence>
<comment type="caution">
    <text evidence="2">The sequence shown here is derived from an EMBL/GenBank/DDBJ whole genome shotgun (WGS) entry which is preliminary data.</text>
</comment>
<feature type="non-terminal residue" evidence="2">
    <location>
        <position position="1"/>
    </location>
</feature>
<protein>
    <submittedName>
        <fullName evidence="2">Uncharacterized protein</fullName>
    </submittedName>
</protein>
<name>A0ABR3D9V3_NEUIN</name>
<accession>A0ABR3D9V3</accession>
<keyword evidence="3" id="KW-1185">Reference proteome</keyword>
<proteinExistence type="predicted"/>
<keyword evidence="1" id="KW-0812">Transmembrane</keyword>
<gene>
    <name evidence="2" type="ORF">QR685DRAFT_446022</name>
</gene>
<reference evidence="2 3" key="1">
    <citation type="submission" date="2023-09" db="EMBL/GenBank/DDBJ databases">
        <title>Multi-omics analysis of a traditional fermented food reveals byproduct-associated fungal strains for waste-to-food upcycling.</title>
        <authorList>
            <consortium name="Lawrence Berkeley National Laboratory"/>
            <person name="Rekdal V.M."/>
            <person name="Villalobos-Escobedo J.M."/>
            <person name="Rodriguez-Valeron N."/>
            <person name="Garcia M.O."/>
            <person name="Vasquez D.P."/>
            <person name="Damayanti I."/>
            <person name="Sorensen P.M."/>
            <person name="Baidoo E.E."/>
            <person name="De Carvalho A.C."/>
            <person name="Riley R."/>
            <person name="Lipzen A."/>
            <person name="He G."/>
            <person name="Yan M."/>
            <person name="Haridas S."/>
            <person name="Daum C."/>
            <person name="Yoshinaga Y."/>
            <person name="Ng V."/>
            <person name="Grigoriev I.V."/>
            <person name="Munk R."/>
            <person name="Nuraida L."/>
            <person name="Wijaya C.H."/>
            <person name="Morales P.-C."/>
            <person name="Keasling J.D."/>
        </authorList>
    </citation>
    <scope>NUCLEOTIDE SEQUENCE [LARGE SCALE GENOMIC DNA]</scope>
    <source>
        <strain evidence="2 3">FGSC 2613</strain>
    </source>
</reference>
<dbReference type="Proteomes" id="UP001451303">
    <property type="component" value="Unassembled WGS sequence"/>
</dbReference>